<feature type="transmembrane region" description="Helical" evidence="2">
    <location>
        <begin position="15"/>
        <end position="36"/>
    </location>
</feature>
<keyword evidence="2" id="KW-0812">Transmembrane</keyword>
<feature type="region of interest" description="Disordered" evidence="1">
    <location>
        <begin position="261"/>
        <end position="301"/>
    </location>
</feature>
<dbReference type="InterPro" id="IPR030417">
    <property type="entry name" value="MS4A"/>
</dbReference>
<proteinExistence type="predicted"/>
<comment type="caution">
    <text evidence="3">The sequence shown here is derived from an EMBL/GenBank/DDBJ whole genome shotgun (WGS) entry which is preliminary data.</text>
</comment>
<dbReference type="Proteomes" id="UP000749559">
    <property type="component" value="Unassembled WGS sequence"/>
</dbReference>
<evidence type="ECO:0000256" key="2">
    <source>
        <dbReference type="SAM" id="Phobius"/>
    </source>
</evidence>
<reference evidence="3" key="1">
    <citation type="submission" date="2022-03" db="EMBL/GenBank/DDBJ databases">
        <authorList>
            <person name="Martin C."/>
        </authorList>
    </citation>
    <scope>NUCLEOTIDE SEQUENCE</scope>
</reference>
<feature type="compositionally biased region" description="Polar residues" evidence="1">
    <location>
        <begin position="261"/>
        <end position="274"/>
    </location>
</feature>
<name>A0A8S4NZX1_OWEFU</name>
<dbReference type="PANTHER" id="PTHR23320:SF165">
    <property type="entry name" value="MARVEL DOMAIN-CONTAINING PROTEIN"/>
    <property type="match status" value="1"/>
</dbReference>
<feature type="transmembrane region" description="Helical" evidence="2">
    <location>
        <begin position="159"/>
        <end position="182"/>
    </location>
</feature>
<keyword evidence="2" id="KW-1133">Transmembrane helix</keyword>
<dbReference type="AlphaFoldDB" id="A0A8S4NZX1"/>
<evidence type="ECO:0000256" key="1">
    <source>
        <dbReference type="SAM" id="MobiDB-lite"/>
    </source>
</evidence>
<evidence type="ECO:0000313" key="3">
    <source>
        <dbReference type="EMBL" id="CAH1785739.1"/>
    </source>
</evidence>
<gene>
    <name evidence="3" type="ORF">OFUS_LOCUS11756</name>
</gene>
<accession>A0A8S4NZX1</accession>
<dbReference type="OrthoDB" id="10071849at2759"/>
<feature type="transmembrane region" description="Helical" evidence="2">
    <location>
        <begin position="48"/>
        <end position="67"/>
    </location>
</feature>
<keyword evidence="2" id="KW-0472">Membrane</keyword>
<dbReference type="PANTHER" id="PTHR23320">
    <property type="entry name" value="MEMBRANE-SPANNING 4-DOMAINS SUBFAMILY A MS4A -RELATED"/>
    <property type="match status" value="1"/>
</dbReference>
<organism evidence="3 4">
    <name type="scientific">Owenia fusiformis</name>
    <name type="common">Polychaete worm</name>
    <dbReference type="NCBI Taxonomy" id="6347"/>
    <lineage>
        <taxon>Eukaryota</taxon>
        <taxon>Metazoa</taxon>
        <taxon>Spiralia</taxon>
        <taxon>Lophotrochozoa</taxon>
        <taxon>Annelida</taxon>
        <taxon>Polychaeta</taxon>
        <taxon>Sedentaria</taxon>
        <taxon>Canalipalpata</taxon>
        <taxon>Sabellida</taxon>
        <taxon>Oweniida</taxon>
        <taxon>Oweniidae</taxon>
        <taxon>Owenia</taxon>
    </lineage>
</organism>
<feature type="compositionally biased region" description="Polar residues" evidence="1">
    <location>
        <begin position="291"/>
        <end position="301"/>
    </location>
</feature>
<dbReference type="EMBL" id="CAIIXF020000006">
    <property type="protein sequence ID" value="CAH1785739.1"/>
    <property type="molecule type" value="Genomic_DNA"/>
</dbReference>
<keyword evidence="4" id="KW-1185">Reference proteome</keyword>
<protein>
    <submittedName>
        <fullName evidence="3">Uncharacterized protein</fullName>
    </submittedName>
</protein>
<sequence>MFITNIVGLTLGVKFAVGATGFWGGVFMMVTGGIGICASKMKSTCKIVSLMVLAVILAVLSACIFGAHTTGTVIASVGGLDYRDEGAFVEFPDYMDELLDYIEDYNCTHPYEIVNDTYCEETFAYRLNKKEYDELIAIPTKRPKFDYYDEKQPGFGLRIAFNAILTFFALVVFVASIIASCLSCRAVCCRSSSSVIQVVYVPATGSVQMNSPYSPGHFISHGSNQQQAVSVPPHGQLQPHYVQNQGLGQSQNMTTRFTYQTESSDYNQTQQHTQGADEYTRIQSPPPAYQQYGSNEMTSIG</sequence>
<evidence type="ECO:0000313" key="4">
    <source>
        <dbReference type="Proteomes" id="UP000749559"/>
    </source>
</evidence>